<dbReference type="KEGG" id="daer:H9K75_06345"/>
<dbReference type="EMBL" id="CP060783">
    <property type="protein sequence ID" value="QNP49588.1"/>
    <property type="molecule type" value="Genomic_DNA"/>
</dbReference>
<dbReference type="Proteomes" id="UP000516028">
    <property type="component" value="Chromosome"/>
</dbReference>
<protein>
    <submittedName>
        <fullName evidence="1">Uncharacterized protein</fullName>
    </submittedName>
</protein>
<sequence length="53" mass="5859">MDRNSGANEPARQAEREILRACPQSQAIPCVQALTIRVIPVGLRRAIQDKFVA</sequence>
<evidence type="ECO:0000313" key="2">
    <source>
        <dbReference type="Proteomes" id="UP000516028"/>
    </source>
</evidence>
<dbReference type="AlphaFoldDB" id="A0A7H0GMS2"/>
<name>A0A7H0GMS2_9BURK</name>
<organism evidence="1 2">
    <name type="scientific">Diaphorobacter aerolatus</name>
    <dbReference type="NCBI Taxonomy" id="1288495"/>
    <lineage>
        <taxon>Bacteria</taxon>
        <taxon>Pseudomonadati</taxon>
        <taxon>Pseudomonadota</taxon>
        <taxon>Betaproteobacteria</taxon>
        <taxon>Burkholderiales</taxon>
        <taxon>Comamonadaceae</taxon>
        <taxon>Diaphorobacter</taxon>
    </lineage>
</organism>
<reference evidence="1 2" key="1">
    <citation type="submission" date="2020-08" db="EMBL/GenBank/DDBJ databases">
        <title>Genome sequence of Diaphorobacter aerolatus KACC 16536T.</title>
        <authorList>
            <person name="Hyun D.-W."/>
            <person name="Bae J.-W."/>
        </authorList>
    </citation>
    <scope>NUCLEOTIDE SEQUENCE [LARGE SCALE GENOMIC DNA]</scope>
    <source>
        <strain evidence="1 2">KACC 16536</strain>
    </source>
</reference>
<keyword evidence="2" id="KW-1185">Reference proteome</keyword>
<evidence type="ECO:0000313" key="1">
    <source>
        <dbReference type="EMBL" id="QNP49588.1"/>
    </source>
</evidence>
<proteinExistence type="predicted"/>
<accession>A0A7H0GMS2</accession>
<gene>
    <name evidence="1" type="ORF">H9K75_06345</name>
</gene>